<dbReference type="InterPro" id="IPR032768">
    <property type="entry name" value="GTSE1_N"/>
</dbReference>
<dbReference type="GeneTree" id="ENSGT00940000154189"/>
<dbReference type="PANTHER" id="PTHR21584">
    <property type="entry name" value="DIFFERENTIAL DISPLAY AND ACTIVATED BY P53 DDA3 /G2 S PHASE EXPRESSED 1"/>
    <property type="match status" value="1"/>
</dbReference>
<evidence type="ECO:0000256" key="3">
    <source>
        <dbReference type="ARBA" id="ARBA00022553"/>
    </source>
</evidence>
<evidence type="ECO:0000259" key="6">
    <source>
        <dbReference type="Pfam" id="PF15259"/>
    </source>
</evidence>
<dbReference type="AlphaFoldDB" id="F7EZ11"/>
<feature type="region of interest" description="Disordered" evidence="5">
    <location>
        <begin position="358"/>
        <end position="452"/>
    </location>
</feature>
<evidence type="ECO:0000313" key="8">
    <source>
        <dbReference type="Proteomes" id="UP000002279"/>
    </source>
</evidence>
<evidence type="ECO:0000256" key="1">
    <source>
        <dbReference type="ARBA" id="ARBA00004245"/>
    </source>
</evidence>
<dbReference type="STRING" id="9258.ENSOANP00000002996"/>
<dbReference type="Ensembl" id="ENSOANT00000002997.2">
    <property type="protein sequence ID" value="ENSOANP00000002996.2"/>
    <property type="gene ID" value="ENSOANG00000001890.2"/>
</dbReference>
<dbReference type="GO" id="GO:0008017">
    <property type="term" value="F:microtubule binding"/>
    <property type="evidence" value="ECO:0000318"/>
    <property type="project" value="GO_Central"/>
</dbReference>
<feature type="compositionally biased region" description="Basic and acidic residues" evidence="5">
    <location>
        <begin position="263"/>
        <end position="281"/>
    </location>
</feature>
<dbReference type="Bgee" id="ENSOANG00000001890">
    <property type="expression patterns" value="Expressed in testis and 7 other cell types or tissues"/>
</dbReference>
<reference evidence="7" key="3">
    <citation type="submission" date="2025-09" db="UniProtKB">
        <authorList>
            <consortium name="Ensembl"/>
        </authorList>
    </citation>
    <scope>IDENTIFICATION</scope>
    <source>
        <strain evidence="7">Glennie</strain>
    </source>
</reference>
<sequence length="726" mass="76684">MARPQEADGGQDEAVVFLADEKFDFDLSLSFSSANEDDEVFFGQLSHKERWTATNREPGQVLQEANPRPPPTAKPISWSPLAGENFGEIFKEAHSLALQIESQAGDSKANPAEGPKSQVVEKFIQEPKSKLNLFQQGREMRKSPRSAKRETYCVLDRCPGSQPAPETQCQSEPPAAPGPSPALPRARGGAGLPGAAHQAPHSSLPPFLGAAENVAAQPHRVGGEKKAASRLQPPKSSSAQARSNPPVLEKPKPGKKTSPPSKKVGDARDAAEARLPDRTEATLDGNVRSAAQVKRALPVPSKFGLRKAETRLRTVAPVGKSVTASASSLSGPSSGWNSSLVAAGKAKSGIPLNVHATSSRLPAGLSRPSRAGPGTLAPAPRAEPSEPLGQQSRSTPAGQTQGPAALPQTPDGAVRSLNSVATPRDRGGSTVKEPAGAKAMPTPTSQFKLPRCCGGVTPKVPRLNRPQSCNSLRRVAALGTPARHASAGALPGPSPLTPVHPRLGSALPTPTRRRMSGFPCVTPKTVPRRLSSSRLSLSCGPDRKSAERSEQVKETKVQGAARFSGSSSDESLSPPTVAPLALDFSPDKTDPSDEIPPEVSSRGTEEALAEKTSPEEEETKEEEALLVEIEAVKPTVLEESERRTLFDFPLIDFLNTPEANKNVPEPALDVEAESRPLIDLSNTPEVNQNGPLKPTVSGQLIDLSSPLISLSPLVDKENVDSPLLKF</sequence>
<feature type="compositionally biased region" description="Low complexity" evidence="5">
    <location>
        <begin position="321"/>
        <end position="339"/>
    </location>
</feature>
<dbReference type="InParanoid" id="F7EZ11"/>
<comment type="subcellular location">
    <subcellularLocation>
        <location evidence="1">Cytoplasm</location>
        <location evidence="1">Cytoskeleton</location>
    </subcellularLocation>
</comment>
<name>F7EZ11_ORNAN</name>
<dbReference type="HOGENOM" id="CLU_023558_0_0_1"/>
<dbReference type="Proteomes" id="UP000002279">
    <property type="component" value="Chromosome 14"/>
</dbReference>
<feature type="compositionally biased region" description="Basic and acidic residues" evidence="5">
    <location>
        <begin position="603"/>
        <end position="614"/>
    </location>
</feature>
<evidence type="ECO:0000256" key="5">
    <source>
        <dbReference type="SAM" id="MobiDB-lite"/>
    </source>
</evidence>
<dbReference type="CDD" id="cd21864">
    <property type="entry name" value="GTSE1_CTD"/>
    <property type="match status" value="1"/>
</dbReference>
<dbReference type="OMA" id="MTPKMMP"/>
<dbReference type="PANTHER" id="PTHR21584:SF10">
    <property type="entry name" value="G2 AND S PHASE-EXPRESSED PROTEIN 1"/>
    <property type="match status" value="1"/>
</dbReference>
<dbReference type="CTD" id="51512"/>
<feature type="compositionally biased region" description="Low complexity" evidence="5">
    <location>
        <begin position="564"/>
        <end position="573"/>
    </location>
</feature>
<feature type="region of interest" description="Disordered" evidence="5">
    <location>
        <begin position="482"/>
        <end position="623"/>
    </location>
</feature>
<dbReference type="FunCoup" id="F7EZ11">
    <property type="interactions" value="1611"/>
</dbReference>
<feature type="compositionally biased region" description="Basic and acidic residues" evidence="5">
    <location>
        <begin position="138"/>
        <end position="151"/>
    </location>
</feature>
<keyword evidence="8" id="KW-1185">Reference proteome</keyword>
<dbReference type="RefSeq" id="XP_028934479.1">
    <property type="nucleotide sequence ID" value="XM_029078646.2"/>
</dbReference>
<feature type="compositionally biased region" description="Polar residues" evidence="5">
    <location>
        <begin position="234"/>
        <end position="243"/>
    </location>
</feature>
<evidence type="ECO:0000256" key="4">
    <source>
        <dbReference type="ARBA" id="ARBA00023212"/>
    </source>
</evidence>
<keyword evidence="3" id="KW-0597">Phosphoprotein</keyword>
<dbReference type="GO" id="GO:0015630">
    <property type="term" value="C:microtubule cytoskeleton"/>
    <property type="evidence" value="ECO:0000318"/>
    <property type="project" value="GO_Central"/>
</dbReference>
<dbReference type="RefSeq" id="XP_028934478.1">
    <property type="nucleotide sequence ID" value="XM_029078645.2"/>
</dbReference>
<accession>F7EZ11</accession>
<feature type="domain" description="G2 and S phase-expressed protein 1 N-terminal" evidence="6">
    <location>
        <begin position="15"/>
        <end position="156"/>
    </location>
</feature>
<feature type="compositionally biased region" description="Polar residues" evidence="5">
    <location>
        <begin position="388"/>
        <end position="402"/>
    </location>
</feature>
<feature type="compositionally biased region" description="Basic and acidic residues" evidence="5">
    <location>
        <begin position="541"/>
        <end position="556"/>
    </location>
</feature>
<proteinExistence type="predicted"/>
<gene>
    <name evidence="7" type="primary">GTSE1</name>
</gene>
<feature type="region of interest" description="Disordered" evidence="5">
    <location>
        <begin position="101"/>
        <end position="291"/>
    </location>
</feature>
<dbReference type="eggNOG" id="ENOG502QW86">
    <property type="taxonomic scope" value="Eukaryota"/>
</dbReference>
<feature type="region of interest" description="Disordered" evidence="5">
    <location>
        <begin position="52"/>
        <end position="80"/>
    </location>
</feature>
<reference evidence="7" key="2">
    <citation type="submission" date="2025-08" db="UniProtKB">
        <authorList>
            <consortium name="Ensembl"/>
        </authorList>
    </citation>
    <scope>IDENTIFICATION</scope>
    <source>
        <strain evidence="7">Glennie</strain>
    </source>
</reference>
<dbReference type="InterPro" id="IPR026657">
    <property type="entry name" value="DDA3/GTSE-1"/>
</dbReference>
<organism evidence="7 8">
    <name type="scientific">Ornithorhynchus anatinus</name>
    <name type="common">Duckbill platypus</name>
    <dbReference type="NCBI Taxonomy" id="9258"/>
    <lineage>
        <taxon>Eukaryota</taxon>
        <taxon>Metazoa</taxon>
        <taxon>Chordata</taxon>
        <taxon>Craniata</taxon>
        <taxon>Vertebrata</taxon>
        <taxon>Euteleostomi</taxon>
        <taxon>Mammalia</taxon>
        <taxon>Monotremata</taxon>
        <taxon>Ornithorhynchidae</taxon>
        <taxon>Ornithorhynchus</taxon>
    </lineage>
</organism>
<feature type="region of interest" description="Disordered" evidence="5">
    <location>
        <begin position="312"/>
        <end position="339"/>
    </location>
</feature>
<reference evidence="7 8" key="1">
    <citation type="journal article" date="2008" name="Nature">
        <title>Genome analysis of the platypus reveals unique signatures of evolution.</title>
        <authorList>
            <person name="Warren W.C."/>
            <person name="Hillier L.W."/>
            <person name="Marshall Graves J.A."/>
            <person name="Birney E."/>
            <person name="Ponting C.P."/>
            <person name="Grutzner F."/>
            <person name="Belov K."/>
            <person name="Miller W."/>
            <person name="Clarke L."/>
            <person name="Chinwalla A.T."/>
            <person name="Yang S.P."/>
            <person name="Heger A."/>
            <person name="Locke D.P."/>
            <person name="Miethke P."/>
            <person name="Waters P.D."/>
            <person name="Veyrunes F."/>
            <person name="Fulton L."/>
            <person name="Fulton B."/>
            <person name="Graves T."/>
            <person name="Wallis J."/>
            <person name="Puente X.S."/>
            <person name="Lopez-Otin C."/>
            <person name="Ordonez G.R."/>
            <person name="Eichler E.E."/>
            <person name="Chen L."/>
            <person name="Cheng Z."/>
            <person name="Deakin J.E."/>
            <person name="Alsop A."/>
            <person name="Thompson K."/>
            <person name="Kirby P."/>
            <person name="Papenfuss A.T."/>
            <person name="Wakefield M.J."/>
            <person name="Olender T."/>
            <person name="Lancet D."/>
            <person name="Huttley G.A."/>
            <person name="Smit A.F."/>
            <person name="Pask A."/>
            <person name="Temple-Smith P."/>
            <person name="Batzer M.A."/>
            <person name="Walker J.A."/>
            <person name="Konkel M.K."/>
            <person name="Harris R.S."/>
            <person name="Whittington C.M."/>
            <person name="Wong E.S."/>
            <person name="Gemmell N.J."/>
            <person name="Buschiazzo E."/>
            <person name="Vargas Jentzsch I.M."/>
            <person name="Merkel A."/>
            <person name="Schmitz J."/>
            <person name="Zemann A."/>
            <person name="Churakov G."/>
            <person name="Kriegs J.O."/>
            <person name="Brosius J."/>
            <person name="Murchison E.P."/>
            <person name="Sachidanandam R."/>
            <person name="Smith C."/>
            <person name="Hannon G.J."/>
            <person name="Tsend-Ayush E."/>
            <person name="McMillan D."/>
            <person name="Attenborough R."/>
            <person name="Rens W."/>
            <person name="Ferguson-Smith M."/>
            <person name="Lefevre C.M."/>
            <person name="Sharp J.A."/>
            <person name="Nicholas K.R."/>
            <person name="Ray D.A."/>
            <person name="Kube M."/>
            <person name="Reinhardt R."/>
            <person name="Pringle T.H."/>
            <person name="Taylor J."/>
            <person name="Jones R.C."/>
            <person name="Nixon B."/>
            <person name="Dacheux J.L."/>
            <person name="Niwa H."/>
            <person name="Sekita Y."/>
            <person name="Huang X."/>
            <person name="Stark A."/>
            <person name="Kheradpour P."/>
            <person name="Kellis M."/>
            <person name="Flicek P."/>
            <person name="Chen Y."/>
            <person name="Webber C."/>
            <person name="Hardison R."/>
            <person name="Nelson J."/>
            <person name="Hallsworth-Pepin K."/>
            <person name="Delehaunty K."/>
            <person name="Markovic C."/>
            <person name="Minx P."/>
            <person name="Feng Y."/>
            <person name="Kremitzki C."/>
            <person name="Mitreva M."/>
            <person name="Glasscock J."/>
            <person name="Wylie T."/>
            <person name="Wohldmann P."/>
            <person name="Thiru P."/>
            <person name="Nhan M.N."/>
            <person name="Pohl C.S."/>
            <person name="Smith S.M."/>
            <person name="Hou S."/>
            <person name="Nefedov M."/>
            <person name="de Jong P.J."/>
            <person name="Renfree M.B."/>
            <person name="Mardis E.R."/>
            <person name="Wilson R.K."/>
        </authorList>
    </citation>
    <scope>NUCLEOTIDE SEQUENCE [LARGE SCALE GENOMIC DNA]</scope>
    <source>
        <strain evidence="7 8">Glennie</strain>
    </source>
</reference>
<dbReference type="GeneID" id="100076483"/>
<protein>
    <submittedName>
        <fullName evidence="7">G2 and S-phase expressed 1</fullName>
    </submittedName>
</protein>
<dbReference type="GO" id="GO:0005881">
    <property type="term" value="C:cytoplasmic microtubule"/>
    <property type="evidence" value="ECO:0000318"/>
    <property type="project" value="GO_Central"/>
</dbReference>
<dbReference type="Pfam" id="PF15259">
    <property type="entry name" value="GTSE1_N"/>
    <property type="match status" value="1"/>
</dbReference>
<keyword evidence="2" id="KW-0963">Cytoplasm</keyword>
<feature type="compositionally biased region" description="Low complexity" evidence="5">
    <location>
        <begin position="528"/>
        <end position="538"/>
    </location>
</feature>
<evidence type="ECO:0000313" key="7">
    <source>
        <dbReference type="Ensembl" id="ENSOANP00000002996.2"/>
    </source>
</evidence>
<evidence type="ECO:0000256" key="2">
    <source>
        <dbReference type="ARBA" id="ARBA00022490"/>
    </source>
</evidence>
<keyword evidence="4" id="KW-0206">Cytoskeleton</keyword>